<reference evidence="6 7" key="2">
    <citation type="submission" date="2019-01" db="EMBL/GenBank/DDBJ databases">
        <title>The decoding of complex shrimp genome reveals the adaptation for benthos swimmer, frequently molting mechanism and breeding impact on genome.</title>
        <authorList>
            <person name="Sun Y."/>
            <person name="Gao Y."/>
            <person name="Yu Y."/>
        </authorList>
    </citation>
    <scope>NUCLEOTIDE SEQUENCE [LARGE SCALE GENOMIC DNA]</scope>
    <source>
        <tissue evidence="6">Muscle</tissue>
    </source>
</reference>
<feature type="region of interest" description="Disordered" evidence="4">
    <location>
        <begin position="1"/>
        <end position="78"/>
    </location>
</feature>
<dbReference type="EMBL" id="QCYY01000898">
    <property type="protein sequence ID" value="ROT81996.1"/>
    <property type="molecule type" value="Genomic_DNA"/>
</dbReference>
<dbReference type="Proteomes" id="UP000283509">
    <property type="component" value="Unassembled WGS sequence"/>
</dbReference>
<reference evidence="6 7" key="1">
    <citation type="submission" date="2018-04" db="EMBL/GenBank/DDBJ databases">
        <authorList>
            <person name="Zhang X."/>
            <person name="Yuan J."/>
            <person name="Li F."/>
            <person name="Xiang J."/>
        </authorList>
    </citation>
    <scope>NUCLEOTIDE SEQUENCE [LARGE SCALE GENOMIC DNA]</scope>
    <source>
        <tissue evidence="6">Muscle</tissue>
    </source>
</reference>
<feature type="compositionally biased region" description="Basic and acidic residues" evidence="4">
    <location>
        <begin position="31"/>
        <end position="55"/>
    </location>
</feature>
<dbReference type="InterPro" id="IPR036812">
    <property type="entry name" value="NAD(P)_OxRdtase_dom_sf"/>
</dbReference>
<organism evidence="6 7">
    <name type="scientific">Penaeus vannamei</name>
    <name type="common">Whiteleg shrimp</name>
    <name type="synonym">Litopenaeus vannamei</name>
    <dbReference type="NCBI Taxonomy" id="6689"/>
    <lineage>
        <taxon>Eukaryota</taxon>
        <taxon>Metazoa</taxon>
        <taxon>Ecdysozoa</taxon>
        <taxon>Arthropoda</taxon>
        <taxon>Crustacea</taxon>
        <taxon>Multicrustacea</taxon>
        <taxon>Malacostraca</taxon>
        <taxon>Eumalacostraca</taxon>
        <taxon>Eucarida</taxon>
        <taxon>Decapoda</taxon>
        <taxon>Dendrobranchiata</taxon>
        <taxon>Penaeoidea</taxon>
        <taxon>Penaeidae</taxon>
        <taxon>Penaeus</taxon>
    </lineage>
</organism>
<name>A0A423TZX3_PENVA</name>
<comment type="caution">
    <text evidence="6">The sequence shown here is derived from an EMBL/GenBank/DDBJ whole genome shotgun (WGS) entry which is preliminary data.</text>
</comment>
<feature type="region of interest" description="Disordered" evidence="4">
    <location>
        <begin position="133"/>
        <end position="154"/>
    </location>
</feature>
<dbReference type="InterPro" id="IPR023210">
    <property type="entry name" value="NADP_OxRdtase_dom"/>
</dbReference>
<dbReference type="InterPro" id="IPR020471">
    <property type="entry name" value="AKR"/>
</dbReference>
<evidence type="ECO:0000256" key="4">
    <source>
        <dbReference type="SAM" id="MobiDB-lite"/>
    </source>
</evidence>
<keyword evidence="7" id="KW-1185">Reference proteome</keyword>
<protein>
    <submittedName>
        <fullName evidence="6">Putative alcohol dehydrogenase</fullName>
    </submittedName>
</protein>
<evidence type="ECO:0000313" key="7">
    <source>
        <dbReference type="Proteomes" id="UP000283509"/>
    </source>
</evidence>
<keyword evidence="2" id="KW-0521">NADP</keyword>
<evidence type="ECO:0000256" key="3">
    <source>
        <dbReference type="ARBA" id="ARBA00023002"/>
    </source>
</evidence>
<keyword evidence="3" id="KW-0560">Oxidoreductase</keyword>
<feature type="compositionally biased region" description="Basic residues" evidence="4">
    <location>
        <begin position="56"/>
        <end position="67"/>
    </location>
</feature>
<feature type="compositionally biased region" description="Basic and acidic residues" evidence="4">
    <location>
        <begin position="144"/>
        <end position="154"/>
    </location>
</feature>
<dbReference type="SUPFAM" id="SSF51430">
    <property type="entry name" value="NAD(P)-linked oxidoreductase"/>
    <property type="match status" value="1"/>
</dbReference>
<dbReference type="GO" id="GO:0016616">
    <property type="term" value="F:oxidoreductase activity, acting on the CH-OH group of donors, NAD or NADP as acceptor"/>
    <property type="evidence" value="ECO:0007669"/>
    <property type="project" value="UniProtKB-ARBA"/>
</dbReference>
<comment type="similarity">
    <text evidence="1">Belongs to the aldo/keto reductase family.</text>
</comment>
<feature type="domain" description="NADP-dependent oxidoreductase" evidence="5">
    <location>
        <begin position="51"/>
        <end position="130"/>
    </location>
</feature>
<dbReference type="Pfam" id="PF00248">
    <property type="entry name" value="Aldo_ket_red"/>
    <property type="match status" value="1"/>
</dbReference>
<dbReference type="PROSITE" id="PS00063">
    <property type="entry name" value="ALDOKETO_REDUCTASE_3"/>
    <property type="match status" value="1"/>
</dbReference>
<proteinExistence type="inferred from homology"/>
<gene>
    <name evidence="6" type="ORF">C7M84_024850</name>
</gene>
<dbReference type="AlphaFoldDB" id="A0A423TZX3"/>
<accession>A0A423TZX3</accession>
<evidence type="ECO:0000256" key="2">
    <source>
        <dbReference type="ARBA" id="ARBA00022857"/>
    </source>
</evidence>
<dbReference type="PANTHER" id="PTHR43827:SF3">
    <property type="entry name" value="NADP-DEPENDENT OXIDOREDUCTASE DOMAIN-CONTAINING PROTEIN"/>
    <property type="match status" value="1"/>
</dbReference>
<evidence type="ECO:0000313" key="6">
    <source>
        <dbReference type="EMBL" id="ROT81996.1"/>
    </source>
</evidence>
<dbReference type="Gene3D" id="3.20.20.100">
    <property type="entry name" value="NADP-dependent oxidoreductase domain"/>
    <property type="match status" value="1"/>
</dbReference>
<dbReference type="STRING" id="6689.A0A423TZX3"/>
<evidence type="ECO:0000259" key="5">
    <source>
        <dbReference type="Pfam" id="PF00248"/>
    </source>
</evidence>
<sequence>MSGDSSAPRKAQGVCCFPSPSGPKPGFPRGGRADRRGWGETGSKREGEGERESREKGRRQGGRRKGSREKWEERKRGRGVTAAQVLLRFLVQQGLIAIPKSVTPSRIAANFDVWNFSLTDTEMAALRSLDKGPSGRSFLFGDRPGMKDHPECPA</sequence>
<dbReference type="InterPro" id="IPR018170">
    <property type="entry name" value="Aldo/ket_reductase_CS"/>
</dbReference>
<dbReference type="OrthoDB" id="416253at2759"/>
<dbReference type="PANTHER" id="PTHR43827">
    <property type="entry name" value="2,5-DIKETO-D-GLUCONIC ACID REDUCTASE"/>
    <property type="match status" value="1"/>
</dbReference>
<evidence type="ECO:0000256" key="1">
    <source>
        <dbReference type="ARBA" id="ARBA00007905"/>
    </source>
</evidence>